<dbReference type="GO" id="GO:0005031">
    <property type="term" value="F:tumor necrosis factor receptor activity"/>
    <property type="evidence" value="ECO:0007669"/>
    <property type="project" value="TreeGrafter"/>
</dbReference>
<dbReference type="SUPFAM" id="SSF47986">
    <property type="entry name" value="DEATH domain"/>
    <property type="match status" value="1"/>
</dbReference>
<feature type="disulfide bond" evidence="6">
    <location>
        <begin position="141"/>
        <end position="154"/>
    </location>
</feature>
<evidence type="ECO:0000256" key="7">
    <source>
        <dbReference type="SAM" id="Phobius"/>
    </source>
</evidence>
<evidence type="ECO:0000256" key="4">
    <source>
        <dbReference type="ARBA" id="ARBA00023157"/>
    </source>
</evidence>
<dbReference type="GO" id="GO:0043120">
    <property type="term" value="F:tumor necrosis factor binding"/>
    <property type="evidence" value="ECO:0007669"/>
    <property type="project" value="TreeGrafter"/>
</dbReference>
<keyword evidence="3" id="KW-0677">Repeat</keyword>
<keyword evidence="7" id="KW-0472">Membrane</keyword>
<dbReference type="InterPro" id="IPR000488">
    <property type="entry name" value="Death_dom"/>
</dbReference>
<organism evidence="11 12">
    <name type="scientific">Menidia menidia</name>
    <name type="common">Atlantic silverside</name>
    <dbReference type="NCBI Taxonomy" id="238744"/>
    <lineage>
        <taxon>Eukaryota</taxon>
        <taxon>Metazoa</taxon>
        <taxon>Chordata</taxon>
        <taxon>Craniata</taxon>
        <taxon>Vertebrata</taxon>
        <taxon>Euteleostomi</taxon>
        <taxon>Actinopterygii</taxon>
        <taxon>Neopterygii</taxon>
        <taxon>Teleostei</taxon>
        <taxon>Neoteleostei</taxon>
        <taxon>Acanthomorphata</taxon>
        <taxon>Ovalentaria</taxon>
        <taxon>Atherinomorphae</taxon>
        <taxon>Atheriniformes</taxon>
        <taxon>Atherinopsidae</taxon>
        <taxon>Menidiinae</taxon>
        <taxon>Menidia</taxon>
    </lineage>
</organism>
<evidence type="ECO:0000256" key="8">
    <source>
        <dbReference type="SAM" id="SignalP"/>
    </source>
</evidence>
<dbReference type="CDD" id="cd08313">
    <property type="entry name" value="Death_TNFR1"/>
    <property type="match status" value="1"/>
</dbReference>
<keyword evidence="2 8" id="KW-0732">Signal</keyword>
<evidence type="ECO:0000259" key="10">
    <source>
        <dbReference type="PROSITE" id="PS50050"/>
    </source>
</evidence>
<dbReference type="PANTHER" id="PTHR46861:SF1">
    <property type="entry name" value="TUMOR NECROSIS FACTOR RECEPTOR SUPERFAMILY MEMBER 1A"/>
    <property type="match status" value="1"/>
</dbReference>
<dbReference type="AlphaFoldDB" id="A0A8S4BKC1"/>
<dbReference type="OrthoDB" id="9408020at2759"/>
<keyword evidence="12" id="KW-1185">Reference proteome</keyword>
<dbReference type="GO" id="GO:0043235">
    <property type="term" value="C:receptor complex"/>
    <property type="evidence" value="ECO:0007669"/>
    <property type="project" value="TreeGrafter"/>
</dbReference>
<evidence type="ECO:0000259" key="9">
    <source>
        <dbReference type="PROSITE" id="PS50017"/>
    </source>
</evidence>
<feature type="chain" id="PRO_5035717791" evidence="8">
    <location>
        <begin position="33"/>
        <end position="388"/>
    </location>
</feature>
<feature type="domain" description="TNFR-Cys" evidence="10">
    <location>
        <begin position="78"/>
        <end position="120"/>
    </location>
</feature>
<keyword evidence="7" id="KW-1133">Transmembrane helix</keyword>
<dbReference type="PROSITE" id="PS50017">
    <property type="entry name" value="DEATH_DOMAIN"/>
    <property type="match status" value="1"/>
</dbReference>
<dbReference type="Gene3D" id="2.10.50.10">
    <property type="entry name" value="Tumor Necrosis Factor Receptor, subunit A, domain 2"/>
    <property type="match status" value="2"/>
</dbReference>
<dbReference type="PROSITE" id="PS00652">
    <property type="entry name" value="TNFR_NGFR_1"/>
    <property type="match status" value="1"/>
</dbReference>
<keyword evidence="7" id="KW-0812">Transmembrane</keyword>
<comment type="caution">
    <text evidence="6">Lacks conserved residue(s) required for the propagation of feature annotation.</text>
</comment>
<protein>
    <submittedName>
        <fullName evidence="11">(Atlantic silverside) hypothetical protein</fullName>
    </submittedName>
</protein>
<dbReference type="EMBL" id="CAJRST010038888">
    <property type="protein sequence ID" value="CAG6015111.1"/>
    <property type="molecule type" value="Genomic_DNA"/>
</dbReference>
<evidence type="ECO:0000256" key="5">
    <source>
        <dbReference type="ARBA" id="ARBA00023180"/>
    </source>
</evidence>
<evidence type="ECO:0000256" key="2">
    <source>
        <dbReference type="ARBA" id="ARBA00022729"/>
    </source>
</evidence>
<dbReference type="InterPro" id="IPR052493">
    <property type="entry name" value="TNFRSF1A"/>
</dbReference>
<dbReference type="SMART" id="SM00005">
    <property type="entry name" value="DEATH"/>
    <property type="match status" value="1"/>
</dbReference>
<dbReference type="SMART" id="SM00208">
    <property type="entry name" value="TNFR"/>
    <property type="match status" value="3"/>
</dbReference>
<dbReference type="InterPro" id="IPR033994">
    <property type="entry name" value="TNFRSF1A_death"/>
</dbReference>
<dbReference type="Gene3D" id="1.10.533.10">
    <property type="entry name" value="Death Domain, Fas"/>
    <property type="match status" value="1"/>
</dbReference>
<evidence type="ECO:0000256" key="6">
    <source>
        <dbReference type="PROSITE-ProRule" id="PRU00206"/>
    </source>
</evidence>
<dbReference type="PROSITE" id="PS50050">
    <property type="entry name" value="TNFR_NGFR_2"/>
    <property type="match status" value="2"/>
</dbReference>
<feature type="repeat" description="TNFR-Cys" evidence="6">
    <location>
        <begin position="121"/>
        <end position="162"/>
    </location>
</feature>
<dbReference type="InterPro" id="IPR001368">
    <property type="entry name" value="TNFR/NGFR_Cys_rich_reg"/>
</dbReference>
<dbReference type="GO" id="GO:0045121">
    <property type="term" value="C:membrane raft"/>
    <property type="evidence" value="ECO:0007669"/>
    <property type="project" value="TreeGrafter"/>
</dbReference>
<feature type="disulfide bond" evidence="6">
    <location>
        <begin position="79"/>
        <end position="94"/>
    </location>
</feature>
<evidence type="ECO:0000313" key="11">
    <source>
        <dbReference type="EMBL" id="CAG6015111.1"/>
    </source>
</evidence>
<dbReference type="GO" id="GO:0006915">
    <property type="term" value="P:apoptotic process"/>
    <property type="evidence" value="ECO:0007669"/>
    <property type="project" value="UniProtKB-KW"/>
</dbReference>
<feature type="domain" description="Death" evidence="9">
    <location>
        <begin position="291"/>
        <end position="385"/>
    </location>
</feature>
<evidence type="ECO:0000313" key="12">
    <source>
        <dbReference type="Proteomes" id="UP000677803"/>
    </source>
</evidence>
<gene>
    <name evidence="11" type="ORF">MMEN_LOCUS19462</name>
</gene>
<dbReference type="Pfam" id="PF00531">
    <property type="entry name" value="Death"/>
    <property type="match status" value="1"/>
</dbReference>
<name>A0A8S4BKC1_9TELE</name>
<dbReference type="SUPFAM" id="SSF57586">
    <property type="entry name" value="TNF receptor-like"/>
    <property type="match status" value="2"/>
</dbReference>
<accession>A0A8S4BKC1</accession>
<feature type="repeat" description="TNFR-Cys" evidence="6">
    <location>
        <begin position="78"/>
        <end position="120"/>
    </location>
</feature>
<feature type="disulfide bond" evidence="6">
    <location>
        <begin position="144"/>
        <end position="162"/>
    </location>
</feature>
<dbReference type="InterPro" id="IPR011029">
    <property type="entry name" value="DEATH-like_dom_sf"/>
</dbReference>
<evidence type="ECO:0000256" key="1">
    <source>
        <dbReference type="ARBA" id="ARBA00022703"/>
    </source>
</evidence>
<keyword evidence="1" id="KW-0053">Apoptosis</keyword>
<evidence type="ECO:0000256" key="3">
    <source>
        <dbReference type="ARBA" id="ARBA00022737"/>
    </source>
</evidence>
<sequence>MMEGSGHPQWSGKRSLIGLLLLLMCMTFPASTLQDSDDHKCPIGDYDNDNGICCNKCPAGFKLVEKCHTVGHRSNCTTCPKGQYNDQINASPNCRPCKICKARNHEIEVTKCKRDQNAICRCEDGYYKDYIDTETYQCLKCTKCGPNEKEIQTCTENRGTVCGCKENYERVMGKCEQVSRNNTTPNPKATKGSGSKNENFVNLLAGPITVGLLLVIFIIYMAKKQLTMKSRRRETPLSQLSIVSTDSCQQALIHNNEPSKNSNVTSVAEVHLTEPEPSSLPDCVPLEIKMSEVIYTVLDVVPVPQVKQLVRSLGLKDTEIEQAEMDHRCCKEAHYQMLRVWAEKGSLAAGGGRGGMLHRPLLVELLDKLRQMHLGRAAEELETKYGIH</sequence>
<feature type="signal peptide" evidence="8">
    <location>
        <begin position="1"/>
        <end position="32"/>
    </location>
</feature>
<reference evidence="11" key="1">
    <citation type="submission" date="2021-05" db="EMBL/GenBank/DDBJ databases">
        <authorList>
            <person name="Tigano A."/>
        </authorList>
    </citation>
    <scope>NUCLEOTIDE SEQUENCE</scope>
</reference>
<comment type="caution">
    <text evidence="11">The sequence shown here is derived from an EMBL/GenBank/DDBJ whole genome shotgun (WGS) entry which is preliminary data.</text>
</comment>
<dbReference type="Pfam" id="PF00020">
    <property type="entry name" value="TNFR_c6"/>
    <property type="match status" value="2"/>
</dbReference>
<proteinExistence type="predicted"/>
<feature type="transmembrane region" description="Helical" evidence="7">
    <location>
        <begin position="200"/>
        <end position="222"/>
    </location>
</feature>
<keyword evidence="5" id="KW-0325">Glycoprotein</keyword>
<dbReference type="PANTHER" id="PTHR46861">
    <property type="entry name" value="TUMOR NECROSIS FACTOR RECEPTOR SUPERFAMILY MEMBER 1A"/>
    <property type="match status" value="1"/>
</dbReference>
<keyword evidence="4 6" id="KW-1015">Disulfide bond</keyword>
<dbReference type="GO" id="GO:0006954">
    <property type="term" value="P:inflammatory response"/>
    <property type="evidence" value="ECO:0007669"/>
    <property type="project" value="TreeGrafter"/>
</dbReference>
<feature type="domain" description="TNFR-Cys" evidence="10">
    <location>
        <begin position="121"/>
        <end position="162"/>
    </location>
</feature>
<dbReference type="Proteomes" id="UP000677803">
    <property type="component" value="Unassembled WGS sequence"/>
</dbReference>